<keyword evidence="1" id="KW-1185">Reference proteome</keyword>
<evidence type="ECO:0000313" key="2">
    <source>
        <dbReference type="WBParaSite" id="ALUE_0002036001-mRNA-1"/>
    </source>
</evidence>
<organism evidence="1 2">
    <name type="scientific">Ascaris lumbricoides</name>
    <name type="common">Giant roundworm</name>
    <dbReference type="NCBI Taxonomy" id="6252"/>
    <lineage>
        <taxon>Eukaryota</taxon>
        <taxon>Metazoa</taxon>
        <taxon>Ecdysozoa</taxon>
        <taxon>Nematoda</taxon>
        <taxon>Chromadorea</taxon>
        <taxon>Rhabditida</taxon>
        <taxon>Spirurina</taxon>
        <taxon>Ascaridomorpha</taxon>
        <taxon>Ascaridoidea</taxon>
        <taxon>Ascarididae</taxon>
        <taxon>Ascaris</taxon>
    </lineage>
</organism>
<dbReference type="AlphaFoldDB" id="A0A0M3INN2"/>
<dbReference type="WBParaSite" id="ALUE_0002036001-mRNA-1">
    <property type="protein sequence ID" value="ALUE_0002036001-mRNA-1"/>
    <property type="gene ID" value="ALUE_0002036001"/>
</dbReference>
<reference evidence="2" key="1">
    <citation type="submission" date="2017-02" db="UniProtKB">
        <authorList>
            <consortium name="WormBaseParasite"/>
        </authorList>
    </citation>
    <scope>IDENTIFICATION</scope>
</reference>
<name>A0A0M3INN2_ASCLU</name>
<proteinExistence type="predicted"/>
<sequence length="42" mass="4407">MPGRVIRWAYASDCASAVDSSCRTSASRASLSGYFAQSISCS</sequence>
<protein>
    <submittedName>
        <fullName evidence="2">Uncharacterized protein</fullName>
    </submittedName>
</protein>
<accession>A0A0M3INN2</accession>
<evidence type="ECO:0000313" key="1">
    <source>
        <dbReference type="Proteomes" id="UP000036681"/>
    </source>
</evidence>
<dbReference type="Proteomes" id="UP000036681">
    <property type="component" value="Unplaced"/>
</dbReference>